<sequence length="121" mass="13133">MVALTIPQPSISRTITAYIASHLPALPSIAGQLPSSSTASSSRAVEASVHHEEYETPGKTFASLLAELFPPFLLAVPKSKISHSRKSMRSANKGLRNKTSEWWSRLRTVTAALVSTPYELD</sequence>
<protein>
    <submittedName>
        <fullName evidence="1">Uncharacterized protein</fullName>
    </submittedName>
</protein>
<dbReference type="EMBL" id="JASBWS010000018">
    <property type="protein sequence ID" value="KAJ9111537.1"/>
    <property type="molecule type" value="Genomic_DNA"/>
</dbReference>
<comment type="caution">
    <text evidence="1">The sequence shown here is derived from an EMBL/GenBank/DDBJ whole genome shotgun (WGS) entry which is preliminary data.</text>
</comment>
<reference evidence="1" key="1">
    <citation type="submission" date="2023-04" db="EMBL/GenBank/DDBJ databases">
        <title>Draft Genome sequencing of Naganishia species isolated from polar environments using Oxford Nanopore Technology.</title>
        <authorList>
            <person name="Leo P."/>
            <person name="Venkateswaran K."/>
        </authorList>
    </citation>
    <scope>NUCLEOTIDE SEQUENCE</scope>
    <source>
        <strain evidence="1">MNA-CCFEE 5262</strain>
    </source>
</reference>
<evidence type="ECO:0000313" key="2">
    <source>
        <dbReference type="Proteomes" id="UP001230649"/>
    </source>
</evidence>
<organism evidence="1 2">
    <name type="scientific">Naganishia adeliensis</name>
    <dbReference type="NCBI Taxonomy" id="92952"/>
    <lineage>
        <taxon>Eukaryota</taxon>
        <taxon>Fungi</taxon>
        <taxon>Dikarya</taxon>
        <taxon>Basidiomycota</taxon>
        <taxon>Agaricomycotina</taxon>
        <taxon>Tremellomycetes</taxon>
        <taxon>Filobasidiales</taxon>
        <taxon>Filobasidiaceae</taxon>
        <taxon>Naganishia</taxon>
    </lineage>
</organism>
<keyword evidence="2" id="KW-1185">Reference proteome</keyword>
<name>A0ACC2WKD2_9TREE</name>
<dbReference type="Proteomes" id="UP001230649">
    <property type="component" value="Unassembled WGS sequence"/>
</dbReference>
<evidence type="ECO:0000313" key="1">
    <source>
        <dbReference type="EMBL" id="KAJ9111537.1"/>
    </source>
</evidence>
<gene>
    <name evidence="1" type="ORF">QFC20_002510</name>
</gene>
<accession>A0ACC2WKD2</accession>
<proteinExistence type="predicted"/>